<protein>
    <recommendedName>
        <fullName evidence="4">Restriction of telomere capping protein 5</fullName>
    </recommendedName>
</protein>
<dbReference type="RefSeq" id="XP_020069599.1">
    <property type="nucleotide sequence ID" value="XM_020215392.1"/>
</dbReference>
<comment type="subcellular location">
    <subcellularLocation>
        <location evidence="2">Cytoplasm</location>
    </subcellularLocation>
</comment>
<evidence type="ECO:0000259" key="6">
    <source>
        <dbReference type="PROSITE" id="PS51886"/>
    </source>
</evidence>
<evidence type="ECO:0000256" key="5">
    <source>
        <dbReference type="ARBA" id="ARBA00022490"/>
    </source>
</evidence>
<reference evidence="8 10" key="3">
    <citation type="journal article" date="2016" name="Proc. Natl. Acad. Sci. U.S.A.">
        <title>Comparative genomics of biotechnologically important yeasts.</title>
        <authorList>
            <person name="Riley R."/>
            <person name="Haridas S."/>
            <person name="Wolfe K.H."/>
            <person name="Lopes M.R."/>
            <person name="Hittinger C.T."/>
            <person name="Goeker M."/>
            <person name="Salamov A.A."/>
            <person name="Wisecaver J.H."/>
            <person name="Long T.M."/>
            <person name="Calvey C.H."/>
            <person name="Aerts A.L."/>
            <person name="Barry K.W."/>
            <person name="Choi C."/>
            <person name="Clum A."/>
            <person name="Coughlan A.Y."/>
            <person name="Deshpande S."/>
            <person name="Douglass A.P."/>
            <person name="Hanson S.J."/>
            <person name="Klenk H.-P."/>
            <person name="LaButti K.M."/>
            <person name="Lapidus A."/>
            <person name="Lindquist E.A."/>
            <person name="Lipzen A.M."/>
            <person name="Meier-Kolthoff J.P."/>
            <person name="Ohm R.A."/>
            <person name="Otillar R.P."/>
            <person name="Pangilinan J.L."/>
            <person name="Peng Y."/>
            <person name="Rokas A."/>
            <person name="Rosa C.A."/>
            <person name="Scheuner C."/>
            <person name="Sibirny A.A."/>
            <person name="Slot J.C."/>
            <person name="Stielow J.B."/>
            <person name="Sun H."/>
            <person name="Kurtzman C.P."/>
            <person name="Blackwell M."/>
            <person name="Grigoriev I.V."/>
            <person name="Jeffries T.W."/>
        </authorList>
    </citation>
    <scope>NUCLEOTIDE SEQUENCE [LARGE SCALE GENOMIC DNA]</scope>
    <source>
        <strain evidence="10">ATCC 18201 / CBS 1600 / BCRC 20928 / JCM 3617 / NBRC 0987 / NRRL Y-1542</strain>
        <strain evidence="8">NRRL Y-1542</strain>
    </source>
</reference>
<dbReference type="GO" id="GO:0005634">
    <property type="term" value="C:nucleus"/>
    <property type="evidence" value="ECO:0007669"/>
    <property type="project" value="TreeGrafter"/>
</dbReference>
<dbReference type="SMART" id="SM00584">
    <property type="entry name" value="TLDc"/>
    <property type="match status" value="1"/>
</dbReference>
<dbReference type="PANTHER" id="PTHR23354:SF130">
    <property type="entry name" value="RESTRICTION OF TELOMERE CAPPING PROTEIN 5"/>
    <property type="match status" value="1"/>
</dbReference>
<sequence length="557" mass="64015">MGQATSTQPTTSTVSNKELSALFSKACAKQFQPIELLQIKKNMEAYDKDQNQLITQHELNDMIGFPEDLPHVSFLLFECLKVICRFPLLTMDTEGINFHGLIKALTLLNRERYSKLFKDFEYLKFIFISLAYATSARKITASTSSSSTESQTVVFKAPGVVAWSELQIVKQFDNLDVDTMYIEASDVLDIITFLLVISRLEPTQSLRAYRDSFTHFEEYKKKSAISILRAMNHEITLSRLKDFKISFKQFSTAVNSVVPNLFAPLKCLLEQLLFQDRSEEQQQIHTTSRLVNEYSLAQLSTYLRRELVYSNIRKLYVGADSGFSMRSFESKAFKWNAPTLLLIRGKRISKQNLNPRYKKFEESFPSYKGPTAEYVHEDDELIYGVYLDQPWRISNKETFGNNKTMIFQMAPIQRIYQASLSAKHFAYFNTLGGGIGFGSEEPTVKNNFLRYNPGNVSLTLDSTMEFAVFRHLGLGGEFKSVNSEEIQEEWEDRFLIQDVEVWGIGGEKELEDQNKRWEWEQQEAKRRQQINLKSMGEDRAILEMAGLIGQHQSGGSV</sequence>
<evidence type="ECO:0000313" key="7">
    <source>
        <dbReference type="EMBL" id="CEP24708.1"/>
    </source>
</evidence>
<evidence type="ECO:0000313" key="8">
    <source>
        <dbReference type="EMBL" id="ODV72560.1"/>
    </source>
</evidence>
<proteinExistence type="inferred from homology"/>
<dbReference type="Proteomes" id="UP000038830">
    <property type="component" value="Unassembled WGS sequence"/>
</dbReference>
<evidence type="ECO:0000313" key="9">
    <source>
        <dbReference type="Proteomes" id="UP000038830"/>
    </source>
</evidence>
<accession>A0A1E4RZ71</accession>
<evidence type="ECO:0000256" key="1">
    <source>
        <dbReference type="ARBA" id="ARBA00002738"/>
    </source>
</evidence>
<reference evidence="9" key="2">
    <citation type="journal article" date="2015" name="J. Biotechnol.">
        <title>The structure of the Cyberlindnera jadinii genome and its relation to Candida utilis analyzed by the occurrence of single nucleotide polymorphisms.</title>
        <authorList>
            <person name="Rupp O."/>
            <person name="Brinkrolf K."/>
            <person name="Buerth C."/>
            <person name="Kunigo M."/>
            <person name="Schneider J."/>
            <person name="Jaenicke S."/>
            <person name="Goesmann A."/>
            <person name="Puehler A."/>
            <person name="Jaeger K.-E."/>
            <person name="Ernst J.F."/>
        </authorList>
    </citation>
    <scope>NUCLEOTIDE SEQUENCE [LARGE SCALE GENOMIC DNA]</scope>
    <source>
        <strain evidence="9">ATCC 18201 / CBS 1600 / BCRC 20928 / JCM 3617 / NBRC 0987 / NRRL Y-1542</strain>
    </source>
</reference>
<dbReference type="Pfam" id="PF07534">
    <property type="entry name" value="TLD"/>
    <property type="match status" value="1"/>
</dbReference>
<keyword evidence="5" id="KW-0963">Cytoplasm</keyword>
<evidence type="ECO:0000313" key="10">
    <source>
        <dbReference type="Proteomes" id="UP000094389"/>
    </source>
</evidence>
<dbReference type="PROSITE" id="PS51886">
    <property type="entry name" value="TLDC"/>
    <property type="match status" value="1"/>
</dbReference>
<comment type="similarity">
    <text evidence="3">Belongs to the RTC5 family.</text>
</comment>
<dbReference type="EMBL" id="CDQK01000006">
    <property type="protein sequence ID" value="CEP24708.1"/>
    <property type="molecule type" value="Genomic_DNA"/>
</dbReference>
<dbReference type="STRING" id="983966.A0A0H5C8Z9"/>
<accession>A0A0H5C8Z9</accession>
<dbReference type="GeneID" id="30989788"/>
<dbReference type="PANTHER" id="PTHR23354">
    <property type="entry name" value="NUCLEOLAR PROTEIN 7/ESTROGEN RECEPTOR COACTIVATOR-RELATED"/>
    <property type="match status" value="1"/>
</dbReference>
<dbReference type="OMA" id="KWEFEAR"/>
<name>A0A0H5C8Z9_CYBJN</name>
<dbReference type="InterPro" id="IPR018247">
    <property type="entry name" value="EF_Hand_1_Ca_BS"/>
</dbReference>
<evidence type="ECO:0000256" key="2">
    <source>
        <dbReference type="ARBA" id="ARBA00004496"/>
    </source>
</evidence>
<dbReference type="Proteomes" id="UP000094389">
    <property type="component" value="Unassembled WGS sequence"/>
</dbReference>
<comment type="function">
    <text evidence="1">May be involved in a process influencing telomere capping.</text>
</comment>
<organism evidence="7 9">
    <name type="scientific">Cyberlindnera jadinii (strain ATCC 18201 / CBS 1600 / BCRC 20928 / JCM 3617 / NBRC 0987 / NRRL Y-1542)</name>
    <name type="common">Torula yeast</name>
    <name type="synonym">Candida utilis</name>
    <dbReference type="NCBI Taxonomy" id="983966"/>
    <lineage>
        <taxon>Eukaryota</taxon>
        <taxon>Fungi</taxon>
        <taxon>Dikarya</taxon>
        <taxon>Ascomycota</taxon>
        <taxon>Saccharomycotina</taxon>
        <taxon>Saccharomycetes</taxon>
        <taxon>Phaffomycetales</taxon>
        <taxon>Phaffomycetaceae</taxon>
        <taxon>Cyberlindnera</taxon>
    </lineage>
</organism>
<dbReference type="GO" id="GO:0006979">
    <property type="term" value="P:response to oxidative stress"/>
    <property type="evidence" value="ECO:0007669"/>
    <property type="project" value="TreeGrafter"/>
</dbReference>
<dbReference type="GO" id="GO:0005737">
    <property type="term" value="C:cytoplasm"/>
    <property type="evidence" value="ECO:0007669"/>
    <property type="project" value="UniProtKB-SubCell"/>
</dbReference>
<dbReference type="AlphaFoldDB" id="A0A0H5C8Z9"/>
<evidence type="ECO:0000256" key="3">
    <source>
        <dbReference type="ARBA" id="ARBA00006731"/>
    </source>
</evidence>
<dbReference type="OrthoDB" id="289228at2759"/>
<reference evidence="7" key="1">
    <citation type="submission" date="2014-12" db="EMBL/GenBank/DDBJ databases">
        <authorList>
            <person name="Jaenicke S."/>
        </authorList>
    </citation>
    <scope>NUCLEOTIDE SEQUENCE [LARGE SCALE GENOMIC DNA]</scope>
    <source>
        <strain evidence="7">CBS1600</strain>
    </source>
</reference>
<evidence type="ECO:0000256" key="4">
    <source>
        <dbReference type="ARBA" id="ARBA00015163"/>
    </source>
</evidence>
<gene>
    <name evidence="7" type="primary">RTC5</name>
    <name evidence="7" type="ORF">BN1211_5599</name>
    <name evidence="8" type="ORF">CYBJADRAFT_168491</name>
</gene>
<feature type="domain" description="TLDc" evidence="6">
    <location>
        <begin position="289"/>
        <end position="505"/>
    </location>
</feature>
<dbReference type="InterPro" id="IPR006571">
    <property type="entry name" value="TLDc_dom"/>
</dbReference>
<dbReference type="PROSITE" id="PS00018">
    <property type="entry name" value="EF_HAND_1"/>
    <property type="match status" value="1"/>
</dbReference>
<keyword evidence="10" id="KW-1185">Reference proteome</keyword>
<dbReference type="EMBL" id="KV453934">
    <property type="protein sequence ID" value="ODV72560.1"/>
    <property type="molecule type" value="Genomic_DNA"/>
</dbReference>